<keyword evidence="2" id="KW-1185">Reference proteome</keyword>
<dbReference type="Proteomes" id="UP000828941">
    <property type="component" value="Chromosome 6"/>
</dbReference>
<evidence type="ECO:0000313" key="1">
    <source>
        <dbReference type="EMBL" id="KAI4334810.1"/>
    </source>
</evidence>
<gene>
    <name evidence="1" type="ORF">L6164_013518</name>
</gene>
<reference evidence="1 2" key="1">
    <citation type="journal article" date="2022" name="DNA Res.">
        <title>Chromosomal-level genome assembly of the orchid tree Bauhinia variegata (Leguminosae; Cercidoideae) supports the allotetraploid origin hypothesis of Bauhinia.</title>
        <authorList>
            <person name="Zhong Y."/>
            <person name="Chen Y."/>
            <person name="Zheng D."/>
            <person name="Pang J."/>
            <person name="Liu Y."/>
            <person name="Luo S."/>
            <person name="Meng S."/>
            <person name="Qian L."/>
            <person name="Wei D."/>
            <person name="Dai S."/>
            <person name="Zhou R."/>
        </authorList>
    </citation>
    <scope>NUCLEOTIDE SEQUENCE [LARGE SCALE GENOMIC DNA]</scope>
    <source>
        <strain evidence="1">BV-YZ2020</strain>
    </source>
</reference>
<protein>
    <submittedName>
        <fullName evidence="1">Uncharacterized protein</fullName>
    </submittedName>
</protein>
<sequence length="364" mass="41519">MNRKGTNEVDEEPSHKGAMPKLPSELITEILIRLPVKSLCRFRCVCKRWRSLISDPHFVKLHLDRAERKRLILGSYSLHSVDCEPPLDDRVVAEQLDFPLKENLNLNDNYVEIFGSSNGLLCIMPKPKRFFVFNPTTGESREIPFLSVAPPSDTNVNQSNLFGFGYAPSVDDYKFVRVSYGCITNVFSLRTNLWKTVQEKFDYDLSGSLSLGTYLHGSVHWVARINEGPVVIVAFDLSEEKFKELPLPAAIPNFDLFNVGVLRGCLCLLHSSGLSIHHEFWLMNEYGMKDSWRQILIAEPYSFLKPLCYWKTNKILMAKDLTQLVLCHPKDGTCKDFMVEGMPIEFHADLYVESLVSPNFFVGT</sequence>
<comment type="caution">
    <text evidence="1">The sequence shown here is derived from an EMBL/GenBank/DDBJ whole genome shotgun (WGS) entry which is preliminary data.</text>
</comment>
<accession>A0ACB9NEF4</accession>
<evidence type="ECO:0000313" key="2">
    <source>
        <dbReference type="Proteomes" id="UP000828941"/>
    </source>
</evidence>
<name>A0ACB9NEF4_BAUVA</name>
<dbReference type="EMBL" id="CM039431">
    <property type="protein sequence ID" value="KAI4334810.1"/>
    <property type="molecule type" value="Genomic_DNA"/>
</dbReference>
<proteinExistence type="predicted"/>
<organism evidence="1 2">
    <name type="scientific">Bauhinia variegata</name>
    <name type="common">Purple orchid tree</name>
    <name type="synonym">Phanera variegata</name>
    <dbReference type="NCBI Taxonomy" id="167791"/>
    <lineage>
        <taxon>Eukaryota</taxon>
        <taxon>Viridiplantae</taxon>
        <taxon>Streptophyta</taxon>
        <taxon>Embryophyta</taxon>
        <taxon>Tracheophyta</taxon>
        <taxon>Spermatophyta</taxon>
        <taxon>Magnoliopsida</taxon>
        <taxon>eudicotyledons</taxon>
        <taxon>Gunneridae</taxon>
        <taxon>Pentapetalae</taxon>
        <taxon>rosids</taxon>
        <taxon>fabids</taxon>
        <taxon>Fabales</taxon>
        <taxon>Fabaceae</taxon>
        <taxon>Cercidoideae</taxon>
        <taxon>Cercideae</taxon>
        <taxon>Bauhiniinae</taxon>
        <taxon>Bauhinia</taxon>
    </lineage>
</organism>